<dbReference type="InterPro" id="IPR012682">
    <property type="entry name" value="Tscrpt_reg_Myc_N"/>
</dbReference>
<gene>
    <name evidence="3" type="primary">MYC</name>
</gene>
<feature type="compositionally biased region" description="Pro residues" evidence="1">
    <location>
        <begin position="22"/>
        <end position="41"/>
    </location>
</feature>
<organism evidence="3 4">
    <name type="scientific">Felis catus</name>
    <name type="common">Cat</name>
    <name type="synonym">Felis silvestris catus</name>
    <dbReference type="NCBI Taxonomy" id="9685"/>
    <lineage>
        <taxon>Eukaryota</taxon>
        <taxon>Metazoa</taxon>
        <taxon>Chordata</taxon>
        <taxon>Craniata</taxon>
        <taxon>Vertebrata</taxon>
        <taxon>Euteleostomi</taxon>
        <taxon>Mammalia</taxon>
        <taxon>Eutheria</taxon>
        <taxon>Laurasiatheria</taxon>
        <taxon>Carnivora</taxon>
        <taxon>Feliformia</taxon>
        <taxon>Felidae</taxon>
        <taxon>Felinae</taxon>
        <taxon>Felis</taxon>
    </lineage>
</organism>
<dbReference type="Pfam" id="PF01056">
    <property type="entry name" value="Myc_N"/>
    <property type="match status" value="1"/>
</dbReference>
<accession>A0ABI7YZ30</accession>
<reference evidence="3" key="3">
    <citation type="submission" date="2025-09" db="UniProtKB">
        <authorList>
            <consortium name="Ensembl"/>
        </authorList>
    </citation>
    <scope>IDENTIFICATION</scope>
    <source>
        <strain evidence="3">breed Abyssinian</strain>
    </source>
</reference>
<feature type="compositionally biased region" description="Pro residues" evidence="1">
    <location>
        <begin position="183"/>
        <end position="192"/>
    </location>
</feature>
<evidence type="ECO:0000256" key="1">
    <source>
        <dbReference type="SAM" id="MobiDB-lite"/>
    </source>
</evidence>
<feature type="compositionally biased region" description="Basic and acidic residues" evidence="1">
    <location>
        <begin position="169"/>
        <end position="179"/>
    </location>
</feature>
<dbReference type="GeneTree" id="ENSGT00940000155285"/>
<evidence type="ECO:0000259" key="2">
    <source>
        <dbReference type="Pfam" id="PF01056"/>
    </source>
</evidence>
<feature type="region of interest" description="Disordered" evidence="1">
    <location>
        <begin position="1"/>
        <end position="66"/>
    </location>
</feature>
<reference evidence="3 4" key="1">
    <citation type="submission" date="2021-02" db="EMBL/GenBank/DDBJ databases">
        <title>Safari Cat Assemblies.</title>
        <authorList>
            <person name="Bredemeyer K.R."/>
            <person name="Murphy W.J."/>
        </authorList>
    </citation>
    <scope>NUCLEOTIDE SEQUENCE [LARGE SCALE GENOMIC DNA]</scope>
</reference>
<reference evidence="3" key="2">
    <citation type="submission" date="2025-08" db="UniProtKB">
        <authorList>
            <consortium name="Ensembl"/>
        </authorList>
    </citation>
    <scope>IDENTIFICATION</scope>
    <source>
        <strain evidence="3">breed Abyssinian</strain>
    </source>
</reference>
<name>A0ABI7YZ30_FELCA</name>
<evidence type="ECO:0000313" key="3">
    <source>
        <dbReference type="Ensembl" id="ENSFCTP00005040081.1"/>
    </source>
</evidence>
<keyword evidence="4" id="KW-1185">Reference proteome</keyword>
<feature type="compositionally biased region" description="Basic and acidic residues" evidence="1">
    <location>
        <begin position="46"/>
        <end position="55"/>
    </location>
</feature>
<feature type="domain" description="Transcription regulator Myc N-terminal" evidence="2">
    <location>
        <begin position="271"/>
        <end position="300"/>
    </location>
</feature>
<proteinExistence type="predicted"/>
<evidence type="ECO:0000313" key="4">
    <source>
        <dbReference type="Proteomes" id="UP000823872"/>
    </source>
</evidence>
<dbReference type="Ensembl" id="ENSFCTT00005054450.1">
    <property type="protein sequence ID" value="ENSFCTP00005040081.1"/>
    <property type="gene ID" value="ENSFCTG00005018866.1"/>
</dbReference>
<protein>
    <submittedName>
        <fullName evidence="3">MYC proto-oncogene, bHLH transcription factor</fullName>
    </submittedName>
</protein>
<dbReference type="Proteomes" id="UP000823872">
    <property type="component" value="Chromosome F2"/>
</dbReference>
<feature type="region of interest" description="Disordered" evidence="1">
    <location>
        <begin position="147"/>
        <end position="200"/>
    </location>
</feature>
<feature type="region of interest" description="Disordered" evidence="1">
    <location>
        <begin position="357"/>
        <end position="387"/>
    </location>
</feature>
<sequence length="387" mass="42657">MFTSDRSAHWSARQKGPSLLPNRPPPHPRPASPPQKRPSPAPKAEGGGERKKILSRESPPTGPLYARVCAVEDPRAALSPPQLPPPASRPGCCLAPCRLREGQGYSGAWREKENRGEGSCLALYKSRFLGLYLTLCSNPSKRQRERAGAPAWVEEQSEASEPSRAPGARGREIRSERVLRLRPTPPCPPPPASGAQPPAAPAKLCRLRRADTVPWNLQHPSKNATLRSAYLGKHFSPTLPGTRSSERALLAAFRTLDFLRIVENPQAAAMPLNVSFANRNYDLDYDSVQPYFYCDEEENFPPPAATLRKNKRKKKKLMSFLWRKGSPLPKGRNRGHPLPEATANLLTARWSLRDATCPPTSTITQRPPPLGRTTQPPRGLSWTVAGS</sequence>